<feature type="non-terminal residue" evidence="1">
    <location>
        <position position="124"/>
    </location>
</feature>
<proteinExistence type="predicted"/>
<evidence type="ECO:0000313" key="1">
    <source>
        <dbReference type="EMBL" id="SVB96124.1"/>
    </source>
</evidence>
<dbReference type="Gene3D" id="3.20.20.140">
    <property type="entry name" value="Metal-dependent hydrolases"/>
    <property type="match status" value="1"/>
</dbReference>
<accession>A0A382I8S3</accession>
<dbReference type="EMBL" id="UINC01065946">
    <property type="protein sequence ID" value="SVB96124.1"/>
    <property type="molecule type" value="Genomic_DNA"/>
</dbReference>
<dbReference type="SUPFAM" id="SSF89550">
    <property type="entry name" value="PHP domain-like"/>
    <property type="match status" value="1"/>
</dbReference>
<sequence>MTTMSSTAGAAPWAWLRGDLHTHCEVAAQIGAYVDSIDPRLDFVALTNHGQKPVFFEQHDMVAELRQRWTARIVLSGVEWNAPGGGHACVVFPPGAGEADHAYALARGFDRHLGGAHPDIDAGL</sequence>
<dbReference type="AlphaFoldDB" id="A0A382I8S3"/>
<gene>
    <name evidence="1" type="ORF">METZ01_LOCUS248978</name>
</gene>
<organism evidence="1">
    <name type="scientific">marine metagenome</name>
    <dbReference type="NCBI Taxonomy" id="408172"/>
    <lineage>
        <taxon>unclassified sequences</taxon>
        <taxon>metagenomes</taxon>
        <taxon>ecological metagenomes</taxon>
    </lineage>
</organism>
<reference evidence="1" key="1">
    <citation type="submission" date="2018-05" db="EMBL/GenBank/DDBJ databases">
        <authorList>
            <person name="Lanie J.A."/>
            <person name="Ng W.-L."/>
            <person name="Kazmierczak K.M."/>
            <person name="Andrzejewski T.M."/>
            <person name="Davidsen T.M."/>
            <person name="Wayne K.J."/>
            <person name="Tettelin H."/>
            <person name="Glass J.I."/>
            <person name="Rusch D."/>
            <person name="Podicherti R."/>
            <person name="Tsui H.-C.T."/>
            <person name="Winkler M.E."/>
        </authorList>
    </citation>
    <scope>NUCLEOTIDE SEQUENCE</scope>
</reference>
<name>A0A382I8S3_9ZZZZ</name>
<protein>
    <submittedName>
        <fullName evidence="1">Uncharacterized protein</fullName>
    </submittedName>
</protein>
<dbReference type="InterPro" id="IPR016195">
    <property type="entry name" value="Pol/histidinol_Pase-like"/>
</dbReference>